<evidence type="ECO:0000313" key="4">
    <source>
        <dbReference type="Proteomes" id="UP001168877"/>
    </source>
</evidence>
<dbReference type="InterPro" id="IPR005174">
    <property type="entry name" value="KIB1-4_b-propeller"/>
</dbReference>
<comment type="caution">
    <text evidence="3">The sequence shown here is derived from an EMBL/GenBank/DDBJ whole genome shotgun (WGS) entry which is preliminary data.</text>
</comment>
<evidence type="ECO:0000313" key="3">
    <source>
        <dbReference type="EMBL" id="KAK0581970.1"/>
    </source>
</evidence>
<accession>A0AA39S2G0</accession>
<evidence type="ECO:0000259" key="2">
    <source>
        <dbReference type="Pfam" id="PF03478"/>
    </source>
</evidence>
<reference evidence="3" key="1">
    <citation type="journal article" date="2022" name="Plant J.">
        <title>Strategies of tolerance reflected in two North American maple genomes.</title>
        <authorList>
            <person name="McEvoy S.L."/>
            <person name="Sezen U.U."/>
            <person name="Trouern-Trend A."/>
            <person name="McMahon S.M."/>
            <person name="Schaberg P.G."/>
            <person name="Yang J."/>
            <person name="Wegrzyn J.L."/>
            <person name="Swenson N.G."/>
        </authorList>
    </citation>
    <scope>NUCLEOTIDE SEQUENCE</scope>
    <source>
        <strain evidence="3">NS2018</strain>
    </source>
</reference>
<dbReference type="Proteomes" id="UP001168877">
    <property type="component" value="Unassembled WGS sequence"/>
</dbReference>
<keyword evidence="1" id="KW-0812">Transmembrane</keyword>
<dbReference type="PANTHER" id="PTHR44259:SF87">
    <property type="entry name" value="F-BOX DOMAIN-CONTAINING PROTEIN"/>
    <property type="match status" value="1"/>
</dbReference>
<feature type="transmembrane region" description="Helical" evidence="1">
    <location>
        <begin position="361"/>
        <end position="383"/>
    </location>
</feature>
<dbReference type="EMBL" id="JAUESC010000384">
    <property type="protein sequence ID" value="KAK0581970.1"/>
    <property type="molecule type" value="Genomic_DNA"/>
</dbReference>
<dbReference type="InterPro" id="IPR050942">
    <property type="entry name" value="F-box_BR-signaling"/>
</dbReference>
<reference evidence="3" key="2">
    <citation type="submission" date="2023-06" db="EMBL/GenBank/DDBJ databases">
        <authorList>
            <person name="Swenson N.G."/>
            <person name="Wegrzyn J.L."/>
            <person name="Mcevoy S.L."/>
        </authorList>
    </citation>
    <scope>NUCLEOTIDE SEQUENCE</scope>
    <source>
        <strain evidence="3">NS2018</strain>
        <tissue evidence="3">Leaf</tissue>
    </source>
</reference>
<protein>
    <recommendedName>
        <fullName evidence="2">KIB1-4 beta-propeller domain-containing protein</fullName>
    </recommendedName>
</protein>
<organism evidence="3 4">
    <name type="scientific">Acer saccharum</name>
    <name type="common">Sugar maple</name>
    <dbReference type="NCBI Taxonomy" id="4024"/>
    <lineage>
        <taxon>Eukaryota</taxon>
        <taxon>Viridiplantae</taxon>
        <taxon>Streptophyta</taxon>
        <taxon>Embryophyta</taxon>
        <taxon>Tracheophyta</taxon>
        <taxon>Spermatophyta</taxon>
        <taxon>Magnoliopsida</taxon>
        <taxon>eudicotyledons</taxon>
        <taxon>Gunneridae</taxon>
        <taxon>Pentapetalae</taxon>
        <taxon>rosids</taxon>
        <taxon>malvids</taxon>
        <taxon>Sapindales</taxon>
        <taxon>Sapindaceae</taxon>
        <taxon>Hippocastanoideae</taxon>
        <taxon>Acereae</taxon>
        <taxon>Acer</taxon>
    </lineage>
</organism>
<name>A0AA39S2G0_ACESA</name>
<keyword evidence="1" id="KW-1133">Transmembrane helix</keyword>
<keyword evidence="1" id="KW-0472">Membrane</keyword>
<sequence length="530" mass="61170">MLLQNLRCKKKKKNNNNKHAIIENDTDHRRSWDDELVSCILGDIIVERLNLFHCIRLSNISKSWRSAVIQLKKKIKTAQVPWLVLSPDHHQPRTTSLKFFDFTLGCFGNISLPTTLFGWWYCGSSKGWLVIAKGWYFNPKLVLYNPNSCVQLQLPHLRTIPSFKDFLREKKYNDYDITHFIKKIELSCSCEDNSNDCIVAASFYNQYSTLALCRPGDKSWRIFKGSGADHQSIFCEDILFYKGILCALIIYDDNDADAAVVETHDHSMRIGDDDNDQDVVVKLIPFDTLMRTSSSSIIDPLDPNIWVPVDDSEETWIVKNVGCISYLMESNGELLIVHRIMNFMQSMIDLDAPRGVFNVKVFIVAVIKVFIIDLIIINMMMIILPTIITVDWARYSIYAIMFLTTMMTTFKLVDEEDGDDDAIIDFDYIQTSKFEVFKIDYPSANNMSVTRLKSLGDRMLFVSKSGSVSLQVSKSNDELKKNCIFFVEEEDENYPTTIYRESGIFYLENERIERSLPSINHMSWFSPNLL</sequence>
<feature type="domain" description="KIB1-4 beta-propeller" evidence="2">
    <location>
        <begin position="109"/>
        <end position="362"/>
    </location>
</feature>
<keyword evidence="4" id="KW-1185">Reference proteome</keyword>
<feature type="domain" description="KIB1-4 beta-propeller" evidence="2">
    <location>
        <begin position="430"/>
        <end position="493"/>
    </location>
</feature>
<dbReference type="AlphaFoldDB" id="A0AA39S2G0"/>
<gene>
    <name evidence="3" type="ORF">LWI29_020013</name>
</gene>
<dbReference type="Pfam" id="PF03478">
    <property type="entry name" value="Beta-prop_KIB1-4"/>
    <property type="match status" value="2"/>
</dbReference>
<proteinExistence type="predicted"/>
<dbReference type="PANTHER" id="PTHR44259">
    <property type="entry name" value="OS07G0183000 PROTEIN-RELATED"/>
    <property type="match status" value="1"/>
</dbReference>
<evidence type="ECO:0000256" key="1">
    <source>
        <dbReference type="SAM" id="Phobius"/>
    </source>
</evidence>